<dbReference type="EMBL" id="CAJVQA010037952">
    <property type="protein sequence ID" value="CAG8810430.1"/>
    <property type="molecule type" value="Genomic_DNA"/>
</dbReference>
<sequence length="273" mass="31327">MPPLPTLLNDCIVKSNIKINQSNLQTYCKYCINALGKEQEKRNYFPNKKDRIILHLKKCPHFLNATTAEKQAEIFELIPDNNSSTKKKVYNKRSSDSSRKVVVRSEAFGPIDNYAVRALSKENAKQFNKLLLKMTVSCEWSLFWVNNPEAKACFKFLNLLLVLSDRRKLGNQVLTEIVNETNKNMEIALKKDKICITLTYDRWTNVKNEHLLGTVLLSSEGKPYVWKAINISSERENYQEVINKTESMLLELELIDIKVYVIVTDSAGAYVAA</sequence>
<dbReference type="OrthoDB" id="2411751at2759"/>
<organism evidence="1 2">
    <name type="scientific">Cetraspora pellucida</name>
    <dbReference type="NCBI Taxonomy" id="1433469"/>
    <lineage>
        <taxon>Eukaryota</taxon>
        <taxon>Fungi</taxon>
        <taxon>Fungi incertae sedis</taxon>
        <taxon>Mucoromycota</taxon>
        <taxon>Glomeromycotina</taxon>
        <taxon>Glomeromycetes</taxon>
        <taxon>Diversisporales</taxon>
        <taxon>Gigasporaceae</taxon>
        <taxon>Cetraspora</taxon>
    </lineage>
</organism>
<reference evidence="1" key="1">
    <citation type="submission" date="2021-06" db="EMBL/GenBank/DDBJ databases">
        <authorList>
            <person name="Kallberg Y."/>
            <person name="Tangrot J."/>
            <person name="Rosling A."/>
        </authorList>
    </citation>
    <scope>NUCLEOTIDE SEQUENCE</scope>
    <source>
        <strain evidence="1">FL966</strain>
    </source>
</reference>
<comment type="caution">
    <text evidence="1">The sequence shown here is derived from an EMBL/GenBank/DDBJ whole genome shotgun (WGS) entry which is preliminary data.</text>
</comment>
<keyword evidence="2" id="KW-1185">Reference proteome</keyword>
<gene>
    <name evidence="1" type="ORF">CPELLU_LOCUS18585</name>
</gene>
<accession>A0A9N9PF34</accession>
<dbReference type="AlphaFoldDB" id="A0A9N9PF34"/>
<evidence type="ECO:0000313" key="2">
    <source>
        <dbReference type="Proteomes" id="UP000789759"/>
    </source>
</evidence>
<name>A0A9N9PF34_9GLOM</name>
<proteinExistence type="predicted"/>
<protein>
    <submittedName>
        <fullName evidence="1">16799_t:CDS:1</fullName>
    </submittedName>
</protein>
<feature type="non-terminal residue" evidence="1">
    <location>
        <position position="273"/>
    </location>
</feature>
<dbReference type="Proteomes" id="UP000789759">
    <property type="component" value="Unassembled WGS sequence"/>
</dbReference>
<evidence type="ECO:0000313" key="1">
    <source>
        <dbReference type="EMBL" id="CAG8810430.1"/>
    </source>
</evidence>